<evidence type="ECO:0000259" key="3">
    <source>
        <dbReference type="PROSITE" id="PS50011"/>
    </source>
</evidence>
<dbReference type="Gene3D" id="1.10.510.10">
    <property type="entry name" value="Transferase(Phosphotransferase) domain 1"/>
    <property type="match status" value="1"/>
</dbReference>
<keyword evidence="2" id="KW-0067">ATP-binding</keyword>
<dbReference type="Proteomes" id="UP001189429">
    <property type="component" value="Unassembled WGS sequence"/>
</dbReference>
<gene>
    <name evidence="4" type="ORF">PCOR1329_LOCUS11231</name>
</gene>
<proteinExistence type="predicted"/>
<keyword evidence="1" id="KW-0547">Nucleotide-binding</keyword>
<evidence type="ECO:0000313" key="4">
    <source>
        <dbReference type="EMBL" id="CAK0804416.1"/>
    </source>
</evidence>
<reference evidence="4" key="1">
    <citation type="submission" date="2023-10" db="EMBL/GenBank/DDBJ databases">
        <authorList>
            <person name="Chen Y."/>
            <person name="Shah S."/>
            <person name="Dougan E. K."/>
            <person name="Thang M."/>
            <person name="Chan C."/>
        </authorList>
    </citation>
    <scope>NUCLEOTIDE SEQUENCE [LARGE SCALE GENOMIC DNA]</scope>
</reference>
<feature type="domain" description="Protein kinase" evidence="3">
    <location>
        <begin position="221"/>
        <end position="495"/>
    </location>
</feature>
<evidence type="ECO:0000256" key="1">
    <source>
        <dbReference type="ARBA" id="ARBA00022741"/>
    </source>
</evidence>
<dbReference type="PANTHER" id="PTHR24346">
    <property type="entry name" value="MAP/MICROTUBULE AFFINITY-REGULATING KINASE"/>
    <property type="match status" value="1"/>
</dbReference>
<dbReference type="Pfam" id="PF00069">
    <property type="entry name" value="Pkinase"/>
    <property type="match status" value="1"/>
</dbReference>
<organism evidence="4 5">
    <name type="scientific">Prorocentrum cordatum</name>
    <dbReference type="NCBI Taxonomy" id="2364126"/>
    <lineage>
        <taxon>Eukaryota</taxon>
        <taxon>Sar</taxon>
        <taxon>Alveolata</taxon>
        <taxon>Dinophyceae</taxon>
        <taxon>Prorocentrales</taxon>
        <taxon>Prorocentraceae</taxon>
        <taxon>Prorocentrum</taxon>
    </lineage>
</organism>
<dbReference type="PROSITE" id="PS50011">
    <property type="entry name" value="PROTEIN_KINASE_DOM"/>
    <property type="match status" value="1"/>
</dbReference>
<dbReference type="InterPro" id="IPR000719">
    <property type="entry name" value="Prot_kinase_dom"/>
</dbReference>
<sequence>MSSTRAGWLPPASSRSIVENYVTRMASQLPEDFAFATLVPWGSPHKPGRLVAPDAAHEGHWDAREIASLVSGCTHLLVPCTFETQYEKRMLKNLLRQIEPNNNFRVALLQLLEIPGNMNREYVDMLMARHDVLLPLGADMVILDPSDDPDGLCAELNLQWAWLEATALRAQCMVEGADEKAEATLKYHHELLWESMPKVMMRGFPPVDHSLVETATRVGDLQLVRNLNPRNSNVFLARRSATEKVALKVYDKSNYVTAGDVENIYRELSFLRDVLRHPHIVQCTSVLHSFSRVYLALEVGGTKNLSQHLMNQPGYRADSQEAVDCTAQIAEALAFCHSRDIVHRQVSLDHIMVDDQSETPFCRLVDFFAATCCMGSTPSTTACGELPCIAPEMVLDASYAAKPADCWSLGVVLLEAAGGLGSMRLAVGWLEDTELEPAAARVRRFFSSEGSCARALAAMGGVRSPAVLARLSGLLEPEPTARASAGAICGSSEAP</sequence>
<evidence type="ECO:0000313" key="5">
    <source>
        <dbReference type="Proteomes" id="UP001189429"/>
    </source>
</evidence>
<keyword evidence="5" id="KW-1185">Reference proteome</keyword>
<dbReference type="SUPFAM" id="SSF56112">
    <property type="entry name" value="Protein kinase-like (PK-like)"/>
    <property type="match status" value="1"/>
</dbReference>
<comment type="caution">
    <text evidence="4">The sequence shown here is derived from an EMBL/GenBank/DDBJ whole genome shotgun (WGS) entry which is preliminary data.</text>
</comment>
<protein>
    <recommendedName>
        <fullName evidence="3">Protein kinase domain-containing protein</fullName>
    </recommendedName>
</protein>
<name>A0ABN9QI01_9DINO</name>
<evidence type="ECO:0000256" key="2">
    <source>
        <dbReference type="ARBA" id="ARBA00022840"/>
    </source>
</evidence>
<accession>A0ABN9QI01</accession>
<dbReference type="InterPro" id="IPR011009">
    <property type="entry name" value="Kinase-like_dom_sf"/>
</dbReference>
<dbReference type="EMBL" id="CAUYUJ010003226">
    <property type="protein sequence ID" value="CAK0804416.1"/>
    <property type="molecule type" value="Genomic_DNA"/>
</dbReference>
<dbReference type="PANTHER" id="PTHR24346:SF30">
    <property type="entry name" value="MATERNAL EMBRYONIC LEUCINE ZIPPER KINASE"/>
    <property type="match status" value="1"/>
</dbReference>